<protein>
    <recommendedName>
        <fullName evidence="3">YxiJ-like protein</fullName>
    </recommendedName>
</protein>
<dbReference type="EMBL" id="CP011114">
    <property type="protein sequence ID" value="AKG37647.1"/>
    <property type="molecule type" value="Genomic_DNA"/>
</dbReference>
<name>A0A0F7FG14_PAEDU</name>
<dbReference type="AlphaFoldDB" id="A0A0F7FG14"/>
<dbReference type="InterPro" id="IPR025551">
    <property type="entry name" value="WapI/YxiJ-like"/>
</dbReference>
<evidence type="ECO:0000313" key="2">
    <source>
        <dbReference type="Proteomes" id="UP000034189"/>
    </source>
</evidence>
<proteinExistence type="predicted"/>
<accession>A0A0F7FG14</accession>
<dbReference type="PATRIC" id="fig|1333534.5.peg.1608"/>
<dbReference type="HOGENOM" id="CLU_154373_1_0_9"/>
<evidence type="ECO:0000313" key="1">
    <source>
        <dbReference type="EMBL" id="AKG37647.1"/>
    </source>
</evidence>
<evidence type="ECO:0008006" key="3">
    <source>
        <dbReference type="Google" id="ProtNLM"/>
    </source>
</evidence>
<reference evidence="1 2" key="1">
    <citation type="submission" date="2015-03" db="EMBL/GenBank/DDBJ databases">
        <authorList>
            <person name="Abdul Halim M."/>
        </authorList>
    </citation>
    <scope>NUCLEOTIDE SEQUENCE [LARGE SCALE GENOMIC DNA]</scope>
    <source>
        <strain evidence="1 2">ATCC 35681</strain>
    </source>
</reference>
<dbReference type="Proteomes" id="UP000034189">
    <property type="component" value="Chromosome"/>
</dbReference>
<gene>
    <name evidence="1" type="ORF">VK70_07345</name>
</gene>
<organism evidence="1 2">
    <name type="scientific">Paenibacillus durus ATCC 35681</name>
    <dbReference type="NCBI Taxonomy" id="1333534"/>
    <lineage>
        <taxon>Bacteria</taxon>
        <taxon>Bacillati</taxon>
        <taxon>Bacillota</taxon>
        <taxon>Bacilli</taxon>
        <taxon>Bacillales</taxon>
        <taxon>Paenibacillaceae</taxon>
        <taxon>Paenibacillus</taxon>
    </lineage>
</organism>
<reference evidence="1 2" key="2">
    <citation type="journal article" date="2016" name="Genome Announc.">
        <title>Genome Sequence of a Gram-Positive Diazotroph, Paenibacillus durus Type Strain ATCC 35681.</title>
        <authorList>
            <person name="Halim M.A."/>
            <person name="Rahman A.Y."/>
            <person name="Sim K.S."/>
            <person name="Yam H.C."/>
            <person name="Rahim A.A."/>
            <person name="Ghazali A.H."/>
            <person name="Najimudin N."/>
        </authorList>
    </citation>
    <scope>NUCLEOTIDE SEQUENCE [LARGE SCALE GENOMIC DNA]</scope>
    <source>
        <strain evidence="1 2">ATCC 35681</strain>
    </source>
</reference>
<sequence length="112" mass="13349">MQKFIMVNPCPYEGTSKIKIDFEKDFAMLEDESLNADFNDYCTVIVGTTSYLLKGNVEKIPNRQIELLNRGFFERFPQYNFFESSLEKYPDFQNEYNNHEKLRKLVLNFLHS</sequence>
<dbReference type="Pfam" id="PF14176">
    <property type="entry name" value="YxiJ"/>
    <property type="match status" value="1"/>
</dbReference>